<protein>
    <submittedName>
        <fullName evidence="2">Uncharacterized protein</fullName>
    </submittedName>
</protein>
<keyword evidence="3" id="KW-1185">Reference proteome</keyword>
<feature type="region of interest" description="Disordered" evidence="1">
    <location>
        <begin position="48"/>
        <end position="68"/>
    </location>
</feature>
<reference evidence="2" key="1">
    <citation type="journal article" date="2023" name="Insect Mol. Biol.">
        <title>Genome sequencing provides insights into the evolution of gene families encoding plant cell wall-degrading enzymes in longhorned beetles.</title>
        <authorList>
            <person name="Shin N.R."/>
            <person name="Okamura Y."/>
            <person name="Kirsch R."/>
            <person name="Pauchet Y."/>
        </authorList>
    </citation>
    <scope>NUCLEOTIDE SEQUENCE</scope>
    <source>
        <strain evidence="2">AMC_N1</strain>
    </source>
</reference>
<evidence type="ECO:0000313" key="2">
    <source>
        <dbReference type="EMBL" id="KAJ8942574.1"/>
    </source>
</evidence>
<accession>A0AAV8XVV3</accession>
<gene>
    <name evidence="2" type="ORF">NQ318_010382</name>
</gene>
<sequence>MSLDGEKQFLCPRLIDYLTIVGARHSNNFSKQNTSPHIQGTTNEMREFMRAGNGGSGGWPHRVKPLAQ</sequence>
<comment type="caution">
    <text evidence="2">The sequence shown here is derived from an EMBL/GenBank/DDBJ whole genome shotgun (WGS) entry which is preliminary data.</text>
</comment>
<organism evidence="2 3">
    <name type="scientific">Aromia moschata</name>
    <dbReference type="NCBI Taxonomy" id="1265417"/>
    <lineage>
        <taxon>Eukaryota</taxon>
        <taxon>Metazoa</taxon>
        <taxon>Ecdysozoa</taxon>
        <taxon>Arthropoda</taxon>
        <taxon>Hexapoda</taxon>
        <taxon>Insecta</taxon>
        <taxon>Pterygota</taxon>
        <taxon>Neoptera</taxon>
        <taxon>Endopterygota</taxon>
        <taxon>Coleoptera</taxon>
        <taxon>Polyphaga</taxon>
        <taxon>Cucujiformia</taxon>
        <taxon>Chrysomeloidea</taxon>
        <taxon>Cerambycidae</taxon>
        <taxon>Cerambycinae</taxon>
        <taxon>Callichromatini</taxon>
        <taxon>Aromia</taxon>
    </lineage>
</organism>
<dbReference type="AlphaFoldDB" id="A0AAV8XVV3"/>
<proteinExistence type="predicted"/>
<name>A0AAV8XVV3_9CUCU</name>
<evidence type="ECO:0000256" key="1">
    <source>
        <dbReference type="SAM" id="MobiDB-lite"/>
    </source>
</evidence>
<dbReference type="EMBL" id="JAPWTK010000320">
    <property type="protein sequence ID" value="KAJ8942574.1"/>
    <property type="molecule type" value="Genomic_DNA"/>
</dbReference>
<dbReference type="Proteomes" id="UP001162162">
    <property type="component" value="Unassembled WGS sequence"/>
</dbReference>
<evidence type="ECO:0000313" key="3">
    <source>
        <dbReference type="Proteomes" id="UP001162162"/>
    </source>
</evidence>